<proteinExistence type="predicted"/>
<reference evidence="3" key="1">
    <citation type="submission" date="2016-10" db="EMBL/GenBank/DDBJ databases">
        <authorList>
            <person name="Varghese N."/>
            <person name="Submissions S."/>
        </authorList>
    </citation>
    <scope>NUCLEOTIDE SEQUENCE [LARGE SCALE GENOMIC DNA]</scope>
    <source>
        <strain evidence="3">Z-7934</strain>
    </source>
</reference>
<evidence type="ECO:0000256" key="1">
    <source>
        <dbReference type="SAM" id="MobiDB-lite"/>
    </source>
</evidence>
<dbReference type="AlphaFoldDB" id="A0A1I3EUS7"/>
<dbReference type="Proteomes" id="UP000199287">
    <property type="component" value="Unassembled WGS sequence"/>
</dbReference>
<gene>
    <name evidence="2" type="ORF">SAMN05192551_105167</name>
</gene>
<feature type="region of interest" description="Disordered" evidence="1">
    <location>
        <begin position="15"/>
        <end position="40"/>
    </location>
</feature>
<evidence type="ECO:0000313" key="2">
    <source>
        <dbReference type="EMBL" id="SFI02331.1"/>
    </source>
</evidence>
<organism evidence="2 3">
    <name type="scientific">Tindallia magadiensis</name>
    <dbReference type="NCBI Taxonomy" id="69895"/>
    <lineage>
        <taxon>Bacteria</taxon>
        <taxon>Bacillati</taxon>
        <taxon>Bacillota</taxon>
        <taxon>Clostridia</taxon>
        <taxon>Peptostreptococcales</taxon>
        <taxon>Tindalliaceae</taxon>
        <taxon>Tindallia</taxon>
    </lineage>
</organism>
<dbReference type="OrthoDB" id="9847340at2"/>
<keyword evidence="3" id="KW-1185">Reference proteome</keyword>
<dbReference type="STRING" id="69895.SAMN05192551_105167"/>
<name>A0A1I3EUS7_9FIRM</name>
<dbReference type="RefSeq" id="WP_093372137.1">
    <property type="nucleotide sequence ID" value="NZ_FOQA01000005.1"/>
</dbReference>
<sequence length="93" mass="10278">MANPLIKQVLRNIAEKAGQEVASDPKQPHPSPTGQESELRLEPQQKIALSELIQKHQKTTNQHQPSATQQSKGASEEGMLSLSDLATKRRNRS</sequence>
<feature type="region of interest" description="Disordered" evidence="1">
    <location>
        <begin position="52"/>
        <end position="93"/>
    </location>
</feature>
<evidence type="ECO:0000313" key="3">
    <source>
        <dbReference type="Proteomes" id="UP000199287"/>
    </source>
</evidence>
<dbReference type="EMBL" id="FOQA01000005">
    <property type="protein sequence ID" value="SFI02331.1"/>
    <property type="molecule type" value="Genomic_DNA"/>
</dbReference>
<accession>A0A1I3EUS7</accession>
<protein>
    <submittedName>
        <fullName evidence="2">Uncharacterized protein</fullName>
    </submittedName>
</protein>
<feature type="compositionally biased region" description="Polar residues" evidence="1">
    <location>
        <begin position="59"/>
        <end position="73"/>
    </location>
</feature>